<name>A0A430UMS6_THESC</name>
<evidence type="ECO:0000313" key="6">
    <source>
        <dbReference type="EMBL" id="RTI06646.1"/>
    </source>
</evidence>
<accession>A0A430UMS6</accession>
<dbReference type="InterPro" id="IPR045584">
    <property type="entry name" value="Pilin-like"/>
</dbReference>
<dbReference type="EMBL" id="PEMG01000365">
    <property type="protein sequence ID" value="RTI06646.1"/>
    <property type="molecule type" value="Genomic_DNA"/>
</dbReference>
<dbReference type="Pfam" id="PF07963">
    <property type="entry name" value="N_methyl"/>
    <property type="match status" value="1"/>
</dbReference>
<keyword evidence="3" id="KW-0574">Periplasm</keyword>
<keyword evidence="5" id="KW-0812">Transmembrane</keyword>
<evidence type="ECO:0000256" key="2">
    <source>
        <dbReference type="ARBA" id="ARBA00004418"/>
    </source>
</evidence>
<dbReference type="SUPFAM" id="SSF54523">
    <property type="entry name" value="Pili subunits"/>
    <property type="match status" value="1"/>
</dbReference>
<feature type="transmembrane region" description="Helical" evidence="5">
    <location>
        <begin position="6"/>
        <end position="26"/>
    </location>
</feature>
<evidence type="ECO:0000256" key="5">
    <source>
        <dbReference type="SAM" id="Phobius"/>
    </source>
</evidence>
<dbReference type="GO" id="GO:0009279">
    <property type="term" value="C:cell outer membrane"/>
    <property type="evidence" value="ECO:0007669"/>
    <property type="project" value="UniProtKB-SubCell"/>
</dbReference>
<dbReference type="Gene3D" id="3.30.700.10">
    <property type="entry name" value="Glycoprotein, Type 4 Pilin"/>
    <property type="match status" value="1"/>
</dbReference>
<comment type="caution">
    <text evidence="6">The sequence shown here is derived from an EMBL/GenBank/DDBJ whole genome shotgun (WGS) entry which is preliminary data.</text>
</comment>
<dbReference type="GO" id="GO:0042597">
    <property type="term" value="C:periplasmic space"/>
    <property type="evidence" value="ECO:0007669"/>
    <property type="project" value="UniProtKB-SubCell"/>
</dbReference>
<evidence type="ECO:0000256" key="1">
    <source>
        <dbReference type="ARBA" id="ARBA00004203"/>
    </source>
</evidence>
<keyword evidence="5" id="KW-1133">Transmembrane helix</keyword>
<dbReference type="Proteomes" id="UP000287173">
    <property type="component" value="Unassembled WGS sequence"/>
</dbReference>
<dbReference type="InterPro" id="IPR012902">
    <property type="entry name" value="N_methyl_site"/>
</dbReference>
<sequence length="121" mass="12595">MKAKGFTLIELAIVIVIIGILVAIAVPRFVDMTSQATQAAKEASYGSIRSAYAIAIAEKKGYPTVQEILGKLEGDATFSSGKIQVTIGGTATDIANVYTDTTCTTAATAATNTVRCITKAF</sequence>
<dbReference type="RefSeq" id="WP_126218705.1">
    <property type="nucleotide sequence ID" value="NZ_PEMG01000365.1"/>
</dbReference>
<dbReference type="AlphaFoldDB" id="A0A430UMS6"/>
<gene>
    <name evidence="6" type="ORF">CSW30_10200</name>
</gene>
<dbReference type="NCBIfam" id="TIGR02532">
    <property type="entry name" value="IV_pilin_GFxxxE"/>
    <property type="match status" value="1"/>
</dbReference>
<dbReference type="PROSITE" id="PS00409">
    <property type="entry name" value="PROKAR_NTER_METHYL"/>
    <property type="match status" value="1"/>
</dbReference>
<keyword evidence="5" id="KW-0472">Membrane</keyword>
<comment type="subcellular location">
    <subcellularLocation>
        <location evidence="1">Cell outer membrane</location>
        <topology evidence="1">Single-pass membrane protein</topology>
    </subcellularLocation>
    <subcellularLocation>
        <location evidence="2">Periplasm</location>
    </subcellularLocation>
</comment>
<evidence type="ECO:0000256" key="3">
    <source>
        <dbReference type="ARBA" id="ARBA00022764"/>
    </source>
</evidence>
<evidence type="ECO:0000256" key="4">
    <source>
        <dbReference type="ARBA" id="ARBA00023237"/>
    </source>
</evidence>
<proteinExistence type="predicted"/>
<organism evidence="6 7">
    <name type="scientific">Thermus scotoductus</name>
    <dbReference type="NCBI Taxonomy" id="37636"/>
    <lineage>
        <taxon>Bacteria</taxon>
        <taxon>Thermotogati</taxon>
        <taxon>Deinococcota</taxon>
        <taxon>Deinococci</taxon>
        <taxon>Thermales</taxon>
        <taxon>Thermaceae</taxon>
        <taxon>Thermus</taxon>
    </lineage>
</organism>
<reference evidence="6 7" key="1">
    <citation type="journal article" date="2019" name="Extremophiles">
        <title>Biogeography of thermophiles and predominance of Thermus scotoductus in domestic water heaters.</title>
        <authorList>
            <person name="Wilpiszeski R.L."/>
            <person name="Zhang Z."/>
            <person name="House C.H."/>
        </authorList>
    </citation>
    <scope>NUCLEOTIDE SEQUENCE [LARGE SCALE GENOMIC DNA]</scope>
    <source>
        <strain evidence="6 7">17_S17</strain>
    </source>
</reference>
<keyword evidence="4" id="KW-0998">Cell outer membrane</keyword>
<protein>
    <submittedName>
        <fullName evidence="6">Prepilin-type cleavage/methylation domain-containing protein</fullName>
    </submittedName>
</protein>
<evidence type="ECO:0000313" key="7">
    <source>
        <dbReference type="Proteomes" id="UP000287173"/>
    </source>
</evidence>